<dbReference type="Pfam" id="PF05380">
    <property type="entry name" value="Peptidase_A17"/>
    <property type="match status" value="1"/>
</dbReference>
<name>A0AA47M3E4_MERPO</name>
<dbReference type="PANTHER" id="PTHR47331:SF5">
    <property type="entry name" value="RIBONUCLEASE H"/>
    <property type="match status" value="1"/>
</dbReference>
<comment type="caution">
    <text evidence="1">The sequence shown here is derived from an EMBL/GenBank/DDBJ whole genome shotgun (WGS) entry which is preliminary data.</text>
</comment>
<evidence type="ECO:0000313" key="2">
    <source>
        <dbReference type="Proteomes" id="UP001174136"/>
    </source>
</evidence>
<gene>
    <name evidence="1" type="ORF">N1851_032003</name>
</gene>
<dbReference type="InterPro" id="IPR008042">
    <property type="entry name" value="Retrotrans_Pao"/>
</dbReference>
<accession>A0AA47M3E4</accession>
<proteinExistence type="predicted"/>
<keyword evidence="2" id="KW-1185">Reference proteome</keyword>
<protein>
    <submittedName>
        <fullName evidence="1">Uncharacterized protein</fullName>
    </submittedName>
</protein>
<dbReference type="Proteomes" id="UP001174136">
    <property type="component" value="Unassembled WGS sequence"/>
</dbReference>
<organism evidence="1 2">
    <name type="scientific">Merluccius polli</name>
    <name type="common">Benguela hake</name>
    <name type="synonym">Merluccius cadenati</name>
    <dbReference type="NCBI Taxonomy" id="89951"/>
    <lineage>
        <taxon>Eukaryota</taxon>
        <taxon>Metazoa</taxon>
        <taxon>Chordata</taxon>
        <taxon>Craniata</taxon>
        <taxon>Vertebrata</taxon>
        <taxon>Euteleostomi</taxon>
        <taxon>Actinopterygii</taxon>
        <taxon>Neopterygii</taxon>
        <taxon>Teleostei</taxon>
        <taxon>Neoteleostei</taxon>
        <taxon>Acanthomorphata</taxon>
        <taxon>Zeiogadaria</taxon>
        <taxon>Gadariae</taxon>
        <taxon>Gadiformes</taxon>
        <taxon>Gadoidei</taxon>
        <taxon>Merlucciidae</taxon>
        <taxon>Merluccius</taxon>
    </lineage>
</organism>
<dbReference type="PANTHER" id="PTHR47331">
    <property type="entry name" value="PHD-TYPE DOMAIN-CONTAINING PROTEIN"/>
    <property type="match status" value="1"/>
</dbReference>
<dbReference type="EMBL" id="JAOPHQ010006074">
    <property type="protein sequence ID" value="KAK0132881.1"/>
    <property type="molecule type" value="Genomic_DNA"/>
</dbReference>
<reference evidence="1" key="1">
    <citation type="journal article" date="2023" name="Front. Mar. Sci.">
        <title>A new Merluccius polli reference genome to investigate the effects of global change in West African waters.</title>
        <authorList>
            <person name="Mateo J.L."/>
            <person name="Blanco-Fernandez C."/>
            <person name="Garcia-Vazquez E."/>
            <person name="Machado-Schiaffino G."/>
        </authorList>
    </citation>
    <scope>NUCLEOTIDE SEQUENCE</scope>
    <source>
        <strain evidence="1">C29</strain>
        <tissue evidence="1">Fin</tissue>
    </source>
</reference>
<sequence length="198" mass="22466">MVMQEKVDIQPEPWESLYEGTSLNDHLLTLCRFPYTSHCSHVRCGKNVSTGFHVSKEDRGYCDFSGGKMGDTNSEPSEHRMVHLFGSIVFPWLRKGGLHLHKFLSNNREVLDSINNAERRCRGEKCRSHHEELPVQRVLGVTLDEKPATRRGILSIVASLYDPLGFLAPFILEGKRVLQEMCPERYGGGTNHCPGSWK</sequence>
<dbReference type="AlphaFoldDB" id="A0AA47M3E4"/>
<evidence type="ECO:0000313" key="1">
    <source>
        <dbReference type="EMBL" id="KAK0132881.1"/>
    </source>
</evidence>